<dbReference type="CDD" id="cd00085">
    <property type="entry name" value="HNHc"/>
    <property type="match status" value="1"/>
</dbReference>
<reference evidence="3" key="1">
    <citation type="journal article" date="2015" name="Genome Announc.">
        <title>Draft Genome Sequence of Tolypothrix boutellei Strain VB521301.</title>
        <authorList>
            <person name="Chandrababunaidu M.M."/>
            <person name="Singh D."/>
            <person name="Sen D."/>
            <person name="Bhan S."/>
            <person name="Das S."/>
            <person name="Gupta A."/>
            <person name="Adhikary S.P."/>
            <person name="Tripathy S."/>
        </authorList>
    </citation>
    <scope>NUCLEOTIDE SEQUENCE</scope>
    <source>
        <strain evidence="3">VB521301</strain>
    </source>
</reference>
<dbReference type="Pfam" id="PF01844">
    <property type="entry name" value="HNH"/>
    <property type="match status" value="1"/>
</dbReference>
<dbReference type="Gene3D" id="1.10.30.50">
    <property type="match status" value="1"/>
</dbReference>
<dbReference type="GO" id="GO:0008270">
    <property type="term" value="F:zinc ion binding"/>
    <property type="evidence" value="ECO:0007669"/>
    <property type="project" value="InterPro"/>
</dbReference>
<evidence type="ECO:0000313" key="4">
    <source>
        <dbReference type="Proteomes" id="UP000029738"/>
    </source>
</evidence>
<comment type="caution">
    <text evidence="3">The sequence shown here is derived from an EMBL/GenBank/DDBJ whole genome shotgun (WGS) entry which is preliminary data.</text>
</comment>
<organism evidence="3">
    <name type="scientific">Tolypothrix bouteillei VB521301</name>
    <dbReference type="NCBI Taxonomy" id="1479485"/>
    <lineage>
        <taxon>Bacteria</taxon>
        <taxon>Bacillati</taxon>
        <taxon>Cyanobacteriota</taxon>
        <taxon>Cyanophyceae</taxon>
        <taxon>Nostocales</taxon>
        <taxon>Tolypothrichaceae</taxon>
        <taxon>Tolypothrix</taxon>
    </lineage>
</organism>
<dbReference type="AlphaFoldDB" id="A0A0C1MX19"/>
<evidence type="ECO:0000313" key="3">
    <source>
        <dbReference type="EMBL" id="KIE06862.1"/>
    </source>
</evidence>
<feature type="domain" description="HNH nuclease" evidence="1">
    <location>
        <begin position="3"/>
        <end position="58"/>
    </location>
</feature>
<dbReference type="STRING" id="1479485.DA73_0237000"/>
<keyword evidence="4" id="KW-1185">Reference proteome</keyword>
<accession>A0A0C1MX19</accession>
<sequence>MNPKYTLVSKRAGHRCEYCHAPELVFNLPFEVEHIIPLSKQGTDSEENLALACRSCNLHKSNRTSGVDPDSNTEVRLFHPRQDQWDDHFQVDATSGMIVGITAIGRTSVNSLEMNSQPQVTARQLWIRLGLFP</sequence>
<dbReference type="PANTHER" id="PTHR33877">
    <property type="entry name" value="SLL1193 PROTEIN"/>
    <property type="match status" value="1"/>
</dbReference>
<dbReference type="GO" id="GO:0004519">
    <property type="term" value="F:endonuclease activity"/>
    <property type="evidence" value="ECO:0007669"/>
    <property type="project" value="UniProtKB-KW"/>
</dbReference>
<dbReference type="EMBL" id="JHEG02000059">
    <property type="protein sequence ID" value="KIE06862.1"/>
    <property type="molecule type" value="Genomic_DNA"/>
</dbReference>
<name>A0A0C1MX19_9CYAN</name>
<dbReference type="InterPro" id="IPR052892">
    <property type="entry name" value="NA-targeting_endonuclease"/>
</dbReference>
<dbReference type="InterPro" id="IPR002711">
    <property type="entry name" value="HNH"/>
</dbReference>
<evidence type="ECO:0000259" key="1">
    <source>
        <dbReference type="SMART" id="SM00507"/>
    </source>
</evidence>
<dbReference type="InterPro" id="IPR003615">
    <property type="entry name" value="HNH_nuc"/>
</dbReference>
<dbReference type="PANTHER" id="PTHR33877:SF1">
    <property type="entry name" value="TYPE IV METHYL-DIRECTED RESTRICTION ENZYME ECOKMCRA"/>
    <property type="match status" value="1"/>
</dbReference>
<protein>
    <submittedName>
        <fullName evidence="3">HNH endonuclease</fullName>
    </submittedName>
</protein>
<dbReference type="SMART" id="SM00507">
    <property type="entry name" value="HNHc"/>
    <property type="match status" value="1"/>
</dbReference>
<reference evidence="2" key="2">
    <citation type="submission" date="2019-11" db="EMBL/GenBank/DDBJ databases">
        <title>Improved Assembly of Tolypothrix boutellei genome.</title>
        <authorList>
            <person name="Sarangi A.N."/>
            <person name="Mukherjee M."/>
            <person name="Ghosh S."/>
            <person name="Singh D."/>
            <person name="Das A."/>
            <person name="Kant S."/>
            <person name="Prusty A."/>
            <person name="Tripathy S."/>
        </authorList>
    </citation>
    <scope>NUCLEOTIDE SEQUENCE</scope>
    <source>
        <strain evidence="2">VB521301</strain>
    </source>
</reference>
<keyword evidence="3" id="KW-0255">Endonuclease</keyword>
<keyword evidence="3" id="KW-0378">Hydrolase</keyword>
<evidence type="ECO:0000313" key="2">
    <source>
        <dbReference type="EMBL" id="KAF3889760.1"/>
    </source>
</evidence>
<dbReference type="GO" id="GO:0003676">
    <property type="term" value="F:nucleic acid binding"/>
    <property type="evidence" value="ECO:0007669"/>
    <property type="project" value="InterPro"/>
</dbReference>
<dbReference type="EMBL" id="JHEG04000001">
    <property type="protein sequence ID" value="KAF3889760.1"/>
    <property type="molecule type" value="Genomic_DNA"/>
</dbReference>
<dbReference type="OrthoDB" id="514018at2"/>
<gene>
    <name evidence="3" type="ORF">DA73_0237000</name>
    <name evidence="2" type="ORF">DA73_0400033065</name>
</gene>
<dbReference type="Proteomes" id="UP000029738">
    <property type="component" value="Unassembled WGS sequence"/>
</dbReference>
<keyword evidence="3" id="KW-0540">Nuclease</keyword>
<dbReference type="RefSeq" id="WP_038080411.1">
    <property type="nucleotide sequence ID" value="NZ_JHEG04000001.1"/>
</dbReference>
<proteinExistence type="predicted"/>